<keyword evidence="2" id="KW-0493">Microtubule</keyword>
<comment type="similarity">
    <text evidence="8">Belongs to the TRAFAC class myosin-kinesin ATPase superfamily. Kinesin family.</text>
</comment>
<evidence type="ECO:0000256" key="3">
    <source>
        <dbReference type="ARBA" id="ARBA00022741"/>
    </source>
</evidence>
<dbReference type="GO" id="GO:0007018">
    <property type="term" value="P:microtubule-based movement"/>
    <property type="evidence" value="ECO:0007669"/>
    <property type="project" value="InterPro"/>
</dbReference>
<feature type="coiled-coil region" evidence="9">
    <location>
        <begin position="366"/>
        <end position="435"/>
    </location>
</feature>
<keyword evidence="3 8" id="KW-0547">Nucleotide-binding</keyword>
<dbReference type="SMART" id="SM00129">
    <property type="entry name" value="KISc"/>
    <property type="match status" value="1"/>
</dbReference>
<evidence type="ECO:0000256" key="4">
    <source>
        <dbReference type="ARBA" id="ARBA00022840"/>
    </source>
</evidence>
<protein>
    <recommendedName>
        <fullName evidence="10">Kinesin motor domain-containing protein</fullName>
    </recommendedName>
</protein>
<proteinExistence type="inferred from homology"/>
<evidence type="ECO:0000256" key="8">
    <source>
        <dbReference type="PROSITE-ProRule" id="PRU00283"/>
    </source>
</evidence>
<evidence type="ECO:0000259" key="10">
    <source>
        <dbReference type="PROSITE" id="PS50067"/>
    </source>
</evidence>
<keyword evidence="7" id="KW-0206">Cytoskeleton</keyword>
<keyword evidence="11" id="KW-1185">Reference proteome</keyword>
<dbReference type="PRINTS" id="PR00380">
    <property type="entry name" value="KINESINHEAVY"/>
</dbReference>
<dbReference type="GO" id="GO:0005874">
    <property type="term" value="C:microtubule"/>
    <property type="evidence" value="ECO:0007669"/>
    <property type="project" value="TreeGrafter"/>
</dbReference>
<dbReference type="AlphaFoldDB" id="A0AAF3FAY5"/>
<dbReference type="PANTHER" id="PTHR47968">
    <property type="entry name" value="CENTROMERE PROTEIN E"/>
    <property type="match status" value="1"/>
</dbReference>
<feature type="coiled-coil region" evidence="9">
    <location>
        <begin position="240"/>
        <end position="281"/>
    </location>
</feature>
<dbReference type="Proteomes" id="UP000887575">
    <property type="component" value="Unassembled WGS sequence"/>
</dbReference>
<evidence type="ECO:0000256" key="7">
    <source>
        <dbReference type="ARBA" id="ARBA00023212"/>
    </source>
</evidence>
<sequence>MVETSGSTVKLEKTDYEVDRAFDWTASQVDVYAALGKKVVDGITIGLNGTIFAYGQTGSGKTYTMVGPPQIDDFSTIQPNDQGIIPRCIDDIFSFLKAKTDQLTKDKFQSEVHICYVQLYQEEWYDLLDDDVKLQFRTSTRLNAKRFRVTSTAEALELLSEGWSARKTAETKMNRVSSRSHCVFVIEDSLGGKARTSIVVTVHSGKSYLTNIISSLQFARDCRTIESHLQVNMKITGNTVMVLNNKVNNLNQQLKDAQLEYETMLQNLREENQKLKQMILKQSPEIDEEKCIVAYDGIRKAALKDQAKAQMQAESLTKQLEEMRRMTSRLERNDLEITKQNANLIKEKQLIESQLMAVHSAHRKTMELLDDQIEATSQLCEKKEQLENQINELRVAHERTAAAFDKEKQLNKDQMKALREEHRKETQKLQSVHQQELGSLRERRFKPTEIQHEDPIQARVNSFADAMASKGLFKSCVTGLGQKYALYGTRSVDYGYELWMVTANTRNSEVLSQPMKLTTKSKDQVYILSLIDACKQHFASCPLPSLSHPPPFCVIPVNSELISFSLIDLFNDTARLLPGDEVFVTNYLTDGRIWYHSGIHIGGGFFCHFVPTNGFNLTDLNSGKTVPGVVKCVSTLGFYEAVPSEIRQAFRVTHPILVREGLTIVDQAKRFIEGEVFNDYNYVNRNCQHFSSRCSYDREFSYNTEKLFSSNEYVSSQKVGTVTPIVHPSSVGTESCRRNVVGVAKVEPIVHSNSVATESCFDSSVKENQDETNLGNYVDESQYIGGPMTQFEHKNRPSNIVSSATYEIPDSEYFFCECNKPSNFVSSCPKKALYSKHFSLCANL</sequence>
<evidence type="ECO:0000256" key="9">
    <source>
        <dbReference type="SAM" id="Coils"/>
    </source>
</evidence>
<feature type="coiled-coil region" evidence="9">
    <location>
        <begin position="306"/>
        <end position="333"/>
    </location>
</feature>
<dbReference type="PROSITE" id="PS50067">
    <property type="entry name" value="KINESIN_MOTOR_2"/>
    <property type="match status" value="1"/>
</dbReference>
<dbReference type="PANTHER" id="PTHR47968:SF36">
    <property type="entry name" value="KINESIN HEAVY CHAIN ISOFORM X1"/>
    <property type="match status" value="1"/>
</dbReference>
<dbReference type="Gene3D" id="3.90.1720.10">
    <property type="entry name" value="endopeptidase domain like (from Nostoc punctiforme)"/>
    <property type="match status" value="1"/>
</dbReference>
<dbReference type="Pfam" id="PF00225">
    <property type="entry name" value="Kinesin"/>
    <property type="match status" value="1"/>
</dbReference>
<dbReference type="GO" id="GO:0008017">
    <property type="term" value="F:microtubule binding"/>
    <property type="evidence" value="ECO:0007669"/>
    <property type="project" value="InterPro"/>
</dbReference>
<evidence type="ECO:0000256" key="1">
    <source>
        <dbReference type="ARBA" id="ARBA00004245"/>
    </source>
</evidence>
<feature type="domain" description="Kinesin motor" evidence="10">
    <location>
        <begin position="1"/>
        <end position="186"/>
    </location>
</feature>
<dbReference type="InterPro" id="IPR001752">
    <property type="entry name" value="Kinesin_motor_dom"/>
</dbReference>
<dbReference type="InterPro" id="IPR027417">
    <property type="entry name" value="P-loop_NTPase"/>
</dbReference>
<keyword evidence="4 8" id="KW-0067">ATP-binding</keyword>
<keyword evidence="5 9" id="KW-0175">Coiled coil</keyword>
<evidence type="ECO:0000313" key="11">
    <source>
        <dbReference type="Proteomes" id="UP000887575"/>
    </source>
</evidence>
<feature type="binding site" evidence="8">
    <location>
        <begin position="55"/>
        <end position="62"/>
    </location>
    <ligand>
        <name>ATP</name>
        <dbReference type="ChEBI" id="CHEBI:30616"/>
    </ligand>
</feature>
<evidence type="ECO:0000256" key="5">
    <source>
        <dbReference type="ARBA" id="ARBA00023054"/>
    </source>
</evidence>
<evidence type="ECO:0000313" key="12">
    <source>
        <dbReference type="WBParaSite" id="MBELARI_LOCUS3981"/>
    </source>
</evidence>
<comment type="subcellular location">
    <subcellularLocation>
        <location evidence="1">Cytoplasm</location>
        <location evidence="1">Cytoskeleton</location>
    </subcellularLocation>
</comment>
<evidence type="ECO:0000256" key="2">
    <source>
        <dbReference type="ARBA" id="ARBA00022701"/>
    </source>
</evidence>
<dbReference type="SUPFAM" id="SSF52540">
    <property type="entry name" value="P-loop containing nucleoside triphosphate hydrolases"/>
    <property type="match status" value="1"/>
</dbReference>
<accession>A0AAF3FAY5</accession>
<evidence type="ECO:0000256" key="6">
    <source>
        <dbReference type="ARBA" id="ARBA00023175"/>
    </source>
</evidence>
<dbReference type="GO" id="GO:0000278">
    <property type="term" value="P:mitotic cell cycle"/>
    <property type="evidence" value="ECO:0007669"/>
    <property type="project" value="TreeGrafter"/>
</dbReference>
<keyword evidence="7" id="KW-0963">Cytoplasm</keyword>
<keyword evidence="6 8" id="KW-0505">Motor protein</keyword>
<dbReference type="InterPro" id="IPR036961">
    <property type="entry name" value="Kinesin_motor_dom_sf"/>
</dbReference>
<organism evidence="11 12">
    <name type="scientific">Mesorhabditis belari</name>
    <dbReference type="NCBI Taxonomy" id="2138241"/>
    <lineage>
        <taxon>Eukaryota</taxon>
        <taxon>Metazoa</taxon>
        <taxon>Ecdysozoa</taxon>
        <taxon>Nematoda</taxon>
        <taxon>Chromadorea</taxon>
        <taxon>Rhabditida</taxon>
        <taxon>Rhabditina</taxon>
        <taxon>Rhabditomorpha</taxon>
        <taxon>Rhabditoidea</taxon>
        <taxon>Rhabditidae</taxon>
        <taxon>Mesorhabditinae</taxon>
        <taxon>Mesorhabditis</taxon>
    </lineage>
</organism>
<dbReference type="WBParaSite" id="MBELARI_LOCUS3981">
    <property type="protein sequence ID" value="MBELARI_LOCUS3981"/>
    <property type="gene ID" value="MBELARI_LOCUS3981"/>
</dbReference>
<reference evidence="12" key="1">
    <citation type="submission" date="2024-02" db="UniProtKB">
        <authorList>
            <consortium name="WormBaseParasite"/>
        </authorList>
    </citation>
    <scope>IDENTIFICATION</scope>
</reference>
<dbReference type="GO" id="GO:0005524">
    <property type="term" value="F:ATP binding"/>
    <property type="evidence" value="ECO:0007669"/>
    <property type="project" value="UniProtKB-UniRule"/>
</dbReference>
<dbReference type="Gene3D" id="3.40.850.10">
    <property type="entry name" value="Kinesin motor domain"/>
    <property type="match status" value="2"/>
</dbReference>
<name>A0AAF3FAY5_9BILA</name>
<dbReference type="InterPro" id="IPR027640">
    <property type="entry name" value="Kinesin-like_fam"/>
</dbReference>
<dbReference type="GO" id="GO:0003777">
    <property type="term" value="F:microtubule motor activity"/>
    <property type="evidence" value="ECO:0007669"/>
    <property type="project" value="InterPro"/>
</dbReference>